<evidence type="ECO:0000256" key="2">
    <source>
        <dbReference type="ARBA" id="ARBA00005581"/>
    </source>
</evidence>
<gene>
    <name evidence="7" type="ORF">Scaly_0010600</name>
</gene>
<evidence type="ECO:0000256" key="3">
    <source>
        <dbReference type="ARBA" id="ARBA00022471"/>
    </source>
</evidence>
<sequence length="117" mass="13873">MRKYEVHVVNNLPERSPSLFVHCASKDQELINSTLSVHADYNWRFTMKFGATTMFFCRFWWGSKDKSFEVFNSKISYLCDWDGEIKDGICAWSVQEDGFYFANQIQPRGLRKMYGWT</sequence>
<reference evidence="7" key="1">
    <citation type="submission" date="2020-06" db="EMBL/GenBank/DDBJ databases">
        <authorList>
            <person name="Li T."/>
            <person name="Hu X."/>
            <person name="Zhang T."/>
            <person name="Song X."/>
            <person name="Zhang H."/>
            <person name="Dai N."/>
            <person name="Sheng W."/>
            <person name="Hou X."/>
            <person name="Wei L."/>
        </authorList>
    </citation>
    <scope>NUCLEOTIDE SEQUENCE</scope>
    <source>
        <strain evidence="7">KEN8</strain>
        <tissue evidence="7">Leaf</tissue>
    </source>
</reference>
<evidence type="ECO:0000313" key="7">
    <source>
        <dbReference type="EMBL" id="KAL0395622.1"/>
    </source>
</evidence>
<organism evidence="7">
    <name type="scientific">Sesamum calycinum</name>
    <dbReference type="NCBI Taxonomy" id="2727403"/>
    <lineage>
        <taxon>Eukaryota</taxon>
        <taxon>Viridiplantae</taxon>
        <taxon>Streptophyta</taxon>
        <taxon>Embryophyta</taxon>
        <taxon>Tracheophyta</taxon>
        <taxon>Spermatophyta</taxon>
        <taxon>Magnoliopsida</taxon>
        <taxon>eudicotyledons</taxon>
        <taxon>Gunneridae</taxon>
        <taxon>Pentapetalae</taxon>
        <taxon>asterids</taxon>
        <taxon>lamiids</taxon>
        <taxon>Lamiales</taxon>
        <taxon>Pedaliaceae</taxon>
        <taxon>Sesamum</taxon>
    </lineage>
</organism>
<dbReference type="PANTHER" id="PTHR31232:SF172">
    <property type="entry name" value="S-PROTEIN HOMOLOG"/>
    <property type="match status" value="1"/>
</dbReference>
<dbReference type="GO" id="GO:0060320">
    <property type="term" value="P:rejection of self pollen"/>
    <property type="evidence" value="ECO:0007669"/>
    <property type="project" value="UniProtKB-KW"/>
</dbReference>
<evidence type="ECO:0000256" key="4">
    <source>
        <dbReference type="ARBA" id="ARBA00022525"/>
    </source>
</evidence>
<dbReference type="AlphaFoldDB" id="A0AAW2STP9"/>
<keyword evidence="5" id="KW-0732">Signal</keyword>
<name>A0AAW2STP9_9LAMI</name>
<keyword evidence="4 6" id="KW-0964">Secreted</keyword>
<accession>A0AAW2STP9</accession>
<dbReference type="Pfam" id="PF05938">
    <property type="entry name" value="Self-incomp_S1"/>
    <property type="match status" value="1"/>
</dbReference>
<evidence type="ECO:0000256" key="1">
    <source>
        <dbReference type="ARBA" id="ARBA00004613"/>
    </source>
</evidence>
<comment type="subcellular location">
    <subcellularLocation>
        <location evidence="1 6">Secreted</location>
    </subcellularLocation>
</comment>
<proteinExistence type="inferred from homology"/>
<comment type="similarity">
    <text evidence="2 6">Belongs to the plant self-incompatibility (S1) protein family.</text>
</comment>
<comment type="caution">
    <text evidence="7">The sequence shown here is derived from an EMBL/GenBank/DDBJ whole genome shotgun (WGS) entry which is preliminary data.</text>
</comment>
<dbReference type="GO" id="GO:0005576">
    <property type="term" value="C:extracellular region"/>
    <property type="evidence" value="ECO:0007669"/>
    <property type="project" value="UniProtKB-SubCell"/>
</dbReference>
<reference evidence="7" key="2">
    <citation type="journal article" date="2024" name="Plant">
        <title>Genomic evolution and insights into agronomic trait innovations of Sesamum species.</title>
        <authorList>
            <person name="Miao H."/>
            <person name="Wang L."/>
            <person name="Qu L."/>
            <person name="Liu H."/>
            <person name="Sun Y."/>
            <person name="Le M."/>
            <person name="Wang Q."/>
            <person name="Wei S."/>
            <person name="Zheng Y."/>
            <person name="Lin W."/>
            <person name="Duan Y."/>
            <person name="Cao H."/>
            <person name="Xiong S."/>
            <person name="Wang X."/>
            <person name="Wei L."/>
            <person name="Li C."/>
            <person name="Ma Q."/>
            <person name="Ju M."/>
            <person name="Zhao R."/>
            <person name="Li G."/>
            <person name="Mu C."/>
            <person name="Tian Q."/>
            <person name="Mei H."/>
            <person name="Zhang T."/>
            <person name="Gao T."/>
            <person name="Zhang H."/>
        </authorList>
    </citation>
    <scope>NUCLEOTIDE SEQUENCE</scope>
    <source>
        <strain evidence="7">KEN8</strain>
    </source>
</reference>
<keyword evidence="3 6" id="KW-0713">Self-incompatibility</keyword>
<evidence type="ECO:0000256" key="6">
    <source>
        <dbReference type="RuleBase" id="RU367044"/>
    </source>
</evidence>
<dbReference type="EMBL" id="JACGWM010000001">
    <property type="protein sequence ID" value="KAL0395622.1"/>
    <property type="molecule type" value="Genomic_DNA"/>
</dbReference>
<dbReference type="PANTHER" id="PTHR31232">
    <property type="match status" value="1"/>
</dbReference>
<protein>
    <recommendedName>
        <fullName evidence="6">S-protein homolog</fullName>
    </recommendedName>
</protein>
<evidence type="ECO:0000256" key="5">
    <source>
        <dbReference type="ARBA" id="ARBA00022729"/>
    </source>
</evidence>
<dbReference type="InterPro" id="IPR010264">
    <property type="entry name" value="Self-incomp_S1"/>
</dbReference>